<accession>A0AAU9CNW5</accession>
<dbReference type="InterPro" id="IPR032816">
    <property type="entry name" value="VTT_dom"/>
</dbReference>
<evidence type="ECO:0000256" key="5">
    <source>
        <dbReference type="ARBA" id="ARBA00023136"/>
    </source>
</evidence>
<dbReference type="InterPro" id="IPR015414">
    <property type="entry name" value="TMEM64"/>
</dbReference>
<feature type="transmembrane region" description="Helical" evidence="6">
    <location>
        <begin position="51"/>
        <end position="74"/>
    </location>
</feature>
<feature type="transmembrane region" description="Helical" evidence="6">
    <location>
        <begin position="86"/>
        <end position="106"/>
    </location>
</feature>
<evidence type="ECO:0000259" key="7">
    <source>
        <dbReference type="Pfam" id="PF09335"/>
    </source>
</evidence>
<evidence type="ECO:0000313" key="9">
    <source>
        <dbReference type="Proteomes" id="UP001321804"/>
    </source>
</evidence>
<evidence type="ECO:0000256" key="4">
    <source>
        <dbReference type="ARBA" id="ARBA00022989"/>
    </source>
</evidence>
<keyword evidence="4 6" id="KW-1133">Transmembrane helix</keyword>
<dbReference type="RefSeq" id="WP_317697127.1">
    <property type="nucleotide sequence ID" value="NZ_AP026801.1"/>
</dbReference>
<sequence length="204" mass="23331">MKLKPETSRKFISIFSIVAIVVTVILTIWALQTGIFTDRKKMIALLGRNEVIKVAIFIFLQIFQVVVPIIPGGITLGVGVIVFGPFWGFIYNYLSICLGSLINFYLARRYGKKFIQYVAKPETYEKYEKMASKNNRFLWLFAIMIAAPFAPDDILCLVAGLTEMTYRQFICIILICKIPTILSYSFVLVYGGDFLSKLIRSWQH</sequence>
<keyword evidence="9" id="KW-1185">Reference proteome</keyword>
<organism evidence="8 9">
    <name type="scientific">Xylocopilactobacillus apis</name>
    <dbReference type="NCBI Taxonomy" id="2932183"/>
    <lineage>
        <taxon>Bacteria</taxon>
        <taxon>Bacillati</taxon>
        <taxon>Bacillota</taxon>
        <taxon>Bacilli</taxon>
        <taxon>Lactobacillales</taxon>
        <taxon>Lactobacillaceae</taxon>
        <taxon>Xylocopilactobacillus</taxon>
    </lineage>
</organism>
<dbReference type="PANTHER" id="PTHR12677:SF49">
    <property type="entry name" value="TVP38_TMEM64 FAMILY MEMBRANE PROTEIN"/>
    <property type="match status" value="1"/>
</dbReference>
<keyword evidence="5 6" id="KW-0472">Membrane</keyword>
<feature type="transmembrane region" description="Helical" evidence="6">
    <location>
        <begin position="12"/>
        <end position="31"/>
    </location>
</feature>
<protein>
    <recommendedName>
        <fullName evidence="6">TVP38/TMEM64 family membrane protein</fullName>
    </recommendedName>
</protein>
<name>A0AAU9CNW5_9LACO</name>
<feature type="transmembrane region" description="Helical" evidence="6">
    <location>
        <begin position="137"/>
        <end position="160"/>
    </location>
</feature>
<feature type="domain" description="VTT" evidence="7">
    <location>
        <begin position="70"/>
        <end position="187"/>
    </location>
</feature>
<feature type="transmembrane region" description="Helical" evidence="6">
    <location>
        <begin position="166"/>
        <end position="190"/>
    </location>
</feature>
<dbReference type="Pfam" id="PF09335">
    <property type="entry name" value="VTT_dom"/>
    <property type="match status" value="1"/>
</dbReference>
<reference evidence="8 9" key="1">
    <citation type="journal article" date="2023" name="Microbiol. Spectr.">
        <title>Symbiosis of Carpenter Bees with Uncharacterized Lactic Acid Bacteria Showing NAD Auxotrophy.</title>
        <authorList>
            <person name="Kawasaki S."/>
            <person name="Ozawa K."/>
            <person name="Mori T."/>
            <person name="Yamamoto A."/>
            <person name="Ito M."/>
            <person name="Ohkuma M."/>
            <person name="Sakamoto M."/>
            <person name="Matsutani M."/>
        </authorList>
    </citation>
    <scope>NUCLEOTIDE SEQUENCE [LARGE SCALE GENOMIC DNA]</scope>
    <source>
        <strain evidence="8 9">KimC2</strain>
    </source>
</reference>
<keyword evidence="2 6" id="KW-1003">Cell membrane</keyword>
<dbReference type="AlphaFoldDB" id="A0AAU9CNW5"/>
<evidence type="ECO:0000313" key="8">
    <source>
        <dbReference type="EMBL" id="BDR55634.1"/>
    </source>
</evidence>
<proteinExistence type="inferred from homology"/>
<dbReference type="KEGG" id="xak:KIMC2_01960"/>
<dbReference type="GO" id="GO:0005886">
    <property type="term" value="C:plasma membrane"/>
    <property type="evidence" value="ECO:0007669"/>
    <property type="project" value="UniProtKB-SubCell"/>
</dbReference>
<evidence type="ECO:0000256" key="6">
    <source>
        <dbReference type="RuleBase" id="RU366058"/>
    </source>
</evidence>
<comment type="subcellular location">
    <subcellularLocation>
        <location evidence="1 6">Cell membrane</location>
        <topology evidence="1 6">Multi-pass membrane protein</topology>
    </subcellularLocation>
</comment>
<dbReference type="EMBL" id="AP026801">
    <property type="protein sequence ID" value="BDR55634.1"/>
    <property type="molecule type" value="Genomic_DNA"/>
</dbReference>
<dbReference type="PANTHER" id="PTHR12677">
    <property type="entry name" value="GOLGI APPARATUS MEMBRANE PROTEIN TVP38-RELATED"/>
    <property type="match status" value="1"/>
</dbReference>
<evidence type="ECO:0000256" key="3">
    <source>
        <dbReference type="ARBA" id="ARBA00022692"/>
    </source>
</evidence>
<keyword evidence="3 6" id="KW-0812">Transmembrane</keyword>
<dbReference type="Proteomes" id="UP001321804">
    <property type="component" value="Chromosome"/>
</dbReference>
<evidence type="ECO:0000256" key="2">
    <source>
        <dbReference type="ARBA" id="ARBA00022475"/>
    </source>
</evidence>
<comment type="similarity">
    <text evidence="6">Belongs to the TVP38/TMEM64 family.</text>
</comment>
<evidence type="ECO:0000256" key="1">
    <source>
        <dbReference type="ARBA" id="ARBA00004651"/>
    </source>
</evidence>
<gene>
    <name evidence="8" type="ORF">KIMC2_01960</name>
</gene>